<proteinExistence type="predicted"/>
<dbReference type="EMBL" id="JAACQH010000021">
    <property type="protein sequence ID" value="NCS91045.1"/>
    <property type="molecule type" value="Genomic_DNA"/>
</dbReference>
<sequence length="60" mass="6847">MNIKDIIEGLNKNPDEKFLIDEVKGMVVDKVIKRVGRERVVKYISILLGNFNLVFSPTSL</sequence>
<accession>A0A8J7YWC6</accession>
<protein>
    <submittedName>
        <fullName evidence="2">Uncharacterized protein</fullName>
    </submittedName>
</protein>
<reference evidence="2" key="1">
    <citation type="submission" date="2019-11" db="EMBL/GenBank/DDBJ databases">
        <title>Lipid analysis of CO2-rich subsurface aquifers suggests an autotrophy-based deep biosphere with lysolipids enriched in CPR bacteria.</title>
        <authorList>
            <person name="Probst A.J."/>
            <person name="Elling F.J."/>
            <person name="Castelle C.J."/>
            <person name="Zhu Q."/>
            <person name="Elvert M."/>
            <person name="Birarda G."/>
            <person name="Holman H.-Y."/>
            <person name="Lane K.R."/>
            <person name="Ladd B."/>
            <person name="Ryan M.C."/>
            <person name="Woyke T."/>
            <person name="Hinrichs K.-U."/>
            <person name="Banfield J.F."/>
        </authorList>
    </citation>
    <scope>NUCLEOTIDE SEQUENCE</scope>
    <source>
        <strain evidence="1">CG_2015-01_33_1645</strain>
        <strain evidence="2">CG_2015-04_33_537</strain>
    </source>
</reference>
<evidence type="ECO:0000313" key="2">
    <source>
        <dbReference type="EMBL" id="NCS91045.1"/>
    </source>
</evidence>
<dbReference type="Proteomes" id="UP000738826">
    <property type="component" value="Unassembled WGS sequence"/>
</dbReference>
<gene>
    <name evidence="2" type="ORF">GW779_01280</name>
    <name evidence="1" type="ORF">GW910_00815</name>
</gene>
<comment type="caution">
    <text evidence="2">The sequence shown here is derived from an EMBL/GenBank/DDBJ whole genome shotgun (WGS) entry which is preliminary data.</text>
</comment>
<organism evidence="2 3">
    <name type="scientific">Candidatus Altarchaeum hamiconexum</name>
    <dbReference type="NCBI Taxonomy" id="1803513"/>
    <lineage>
        <taxon>Archaea</taxon>
        <taxon>Candidatus Altarchaeota</taxon>
        <taxon>Candidatus Altiarchaeia</taxon>
        <taxon>Candidatus Altarchaeales</taxon>
        <taxon>Candidatus Altarchaeaceae</taxon>
        <taxon>Candidatus Altarchaeum</taxon>
    </lineage>
</organism>
<dbReference type="EMBL" id="JAACVF010000019">
    <property type="protein sequence ID" value="NCN64608.1"/>
    <property type="molecule type" value="Genomic_DNA"/>
</dbReference>
<dbReference type="AlphaFoldDB" id="A0A8J7YWC6"/>
<dbReference type="Proteomes" id="UP000768163">
    <property type="component" value="Unassembled WGS sequence"/>
</dbReference>
<name>A0A8J7YWC6_9ARCH</name>
<evidence type="ECO:0000313" key="3">
    <source>
        <dbReference type="Proteomes" id="UP000738826"/>
    </source>
</evidence>
<evidence type="ECO:0000313" key="1">
    <source>
        <dbReference type="EMBL" id="NCN64608.1"/>
    </source>
</evidence>